<dbReference type="EMBL" id="ATBP01000847">
    <property type="protein sequence ID" value="ETR68738.1"/>
    <property type="molecule type" value="Genomic_DNA"/>
</dbReference>
<accession>A0A1V1P1Q1</accession>
<evidence type="ECO:0000256" key="3">
    <source>
        <dbReference type="ARBA" id="ARBA00022679"/>
    </source>
</evidence>
<dbReference type="InterPro" id="IPR029494">
    <property type="entry name" value="DarT"/>
</dbReference>
<dbReference type="GO" id="GO:0003677">
    <property type="term" value="F:DNA binding"/>
    <property type="evidence" value="ECO:0007669"/>
    <property type="project" value="UniProtKB-UniRule"/>
</dbReference>
<keyword evidence="3" id="KW-0808">Transferase</keyword>
<evidence type="ECO:0000313" key="9">
    <source>
        <dbReference type="Proteomes" id="UP000189670"/>
    </source>
</evidence>
<evidence type="ECO:0000256" key="4">
    <source>
        <dbReference type="ARBA" id="ARBA00022695"/>
    </source>
</evidence>
<dbReference type="AlphaFoldDB" id="A0A1V1P1Q1"/>
<keyword evidence="5 6" id="KW-0238">DNA-binding</keyword>
<comment type="caution">
    <text evidence="6">Lacks conserved residue(s) required for the propagation of feature annotation.</text>
</comment>
<reference evidence="9" key="1">
    <citation type="submission" date="2012-11" db="EMBL/GenBank/DDBJ databases">
        <authorList>
            <person name="Lucero-Rivera Y.E."/>
            <person name="Tovar-Ramirez D."/>
        </authorList>
    </citation>
    <scope>NUCLEOTIDE SEQUENCE [LARGE SCALE GENOMIC DNA]</scope>
    <source>
        <strain evidence="9">Araruama</strain>
    </source>
</reference>
<proteinExistence type="inferred from homology"/>
<keyword evidence="4" id="KW-0548">Nucleotidyltransferase</keyword>
<dbReference type="Pfam" id="PF14487">
    <property type="entry name" value="DarT"/>
    <property type="match status" value="1"/>
</dbReference>
<keyword evidence="1 6" id="KW-1277">Toxin-antitoxin system</keyword>
<evidence type="ECO:0000256" key="6">
    <source>
        <dbReference type="PROSITE-ProRule" id="PRU01362"/>
    </source>
</evidence>
<sequence length="176" mass="20972">MEMGTNIGMEKIKQRRLQITFSSYRDMHVGDCVPFYFCPRSVMLYILSQKNHPEIDYKGGQEPIIHLVANFKRVIDWAGKNSKRWVFTDSNAGSHHFNDYNDTKYLSMIDWKAVHAKYWIDCREKKQAEFLIEDKLPWKLIESIGVYSKQYYNEVISLLSSQSHQPITRIKTDWYY</sequence>
<evidence type="ECO:0000313" key="8">
    <source>
        <dbReference type="EMBL" id="ETR68738.1"/>
    </source>
</evidence>
<feature type="domain" description="DarT" evidence="7">
    <location>
        <begin position="1"/>
        <end position="176"/>
    </location>
</feature>
<protein>
    <recommendedName>
        <fullName evidence="7">DarT domain-containing protein</fullName>
    </recommendedName>
</protein>
<gene>
    <name evidence="8" type="ORF">OMM_10217</name>
</gene>
<organism evidence="8 9">
    <name type="scientific">Candidatus Magnetoglobus multicellularis str. Araruama</name>
    <dbReference type="NCBI Taxonomy" id="890399"/>
    <lineage>
        <taxon>Bacteria</taxon>
        <taxon>Pseudomonadati</taxon>
        <taxon>Thermodesulfobacteriota</taxon>
        <taxon>Desulfobacteria</taxon>
        <taxon>Desulfobacterales</taxon>
        <taxon>Desulfobacteraceae</taxon>
        <taxon>Candidatus Magnetoglobus</taxon>
    </lineage>
</organism>
<name>A0A1V1P1Q1_9BACT</name>
<comment type="caution">
    <text evidence="8">The sequence shown here is derived from an EMBL/GenBank/DDBJ whole genome shotgun (WGS) entry which is preliminary data.</text>
</comment>
<evidence type="ECO:0000256" key="2">
    <source>
        <dbReference type="ARBA" id="ARBA00022676"/>
    </source>
</evidence>
<evidence type="ECO:0000256" key="5">
    <source>
        <dbReference type="ARBA" id="ARBA00023125"/>
    </source>
</evidence>
<dbReference type="Proteomes" id="UP000189670">
    <property type="component" value="Unassembled WGS sequence"/>
</dbReference>
<evidence type="ECO:0000256" key="1">
    <source>
        <dbReference type="ARBA" id="ARBA00022649"/>
    </source>
</evidence>
<evidence type="ECO:0000259" key="7">
    <source>
        <dbReference type="PROSITE" id="PS52018"/>
    </source>
</evidence>
<dbReference type="GO" id="GO:0016757">
    <property type="term" value="F:glycosyltransferase activity"/>
    <property type="evidence" value="ECO:0007669"/>
    <property type="project" value="UniProtKB-KW"/>
</dbReference>
<keyword evidence="2" id="KW-0328">Glycosyltransferase</keyword>
<dbReference type="GO" id="GO:0016779">
    <property type="term" value="F:nucleotidyltransferase activity"/>
    <property type="evidence" value="ECO:0007669"/>
    <property type="project" value="UniProtKB-KW"/>
</dbReference>
<dbReference type="PROSITE" id="PS52018">
    <property type="entry name" value="DART"/>
    <property type="match status" value="1"/>
</dbReference>
<comment type="similarity">
    <text evidence="6">Belongs to the DarT ADP-ribosyltransferase family.</text>
</comment>